<dbReference type="RefSeq" id="WP_207380845.1">
    <property type="nucleotide sequence ID" value="NZ_CP071502.1"/>
</dbReference>
<reference evidence="1 2" key="1">
    <citation type="submission" date="2021-03" db="EMBL/GenBank/DDBJ databases">
        <title>Novel species identification of genus Shewanella.</title>
        <authorList>
            <person name="Liu G."/>
            <person name="Zhang Q."/>
        </authorList>
    </citation>
    <scope>NUCLEOTIDE SEQUENCE [LARGE SCALE GENOMIC DNA]</scope>
    <source>
        <strain evidence="1 2">FJAT-52962</strain>
    </source>
</reference>
<evidence type="ECO:0000313" key="1">
    <source>
        <dbReference type="EMBL" id="QSX37655.1"/>
    </source>
</evidence>
<keyword evidence="2" id="KW-1185">Reference proteome</keyword>
<dbReference type="EMBL" id="CP071502">
    <property type="protein sequence ID" value="QSX37655.1"/>
    <property type="molecule type" value="Genomic_DNA"/>
</dbReference>
<accession>A0ABX7R4B7</accession>
<sequence length="96" mass="10793">MKPSKVDRNKLQTLTDLPNVGEATAADLRLLGIDKPEQLCGKDPFTLYIELCDLTGVRHDPCVLDVFMSLTSFMDGGPALPWWDFTAERKARMPRI</sequence>
<dbReference type="Pfam" id="PF11731">
    <property type="entry name" value="Cdd1"/>
    <property type="match status" value="1"/>
</dbReference>
<dbReference type="InterPro" id="IPR021725">
    <property type="entry name" value="Cdd1"/>
</dbReference>
<protein>
    <submittedName>
        <fullName evidence="1">Helix-hairpin-helix domain-containing protein</fullName>
    </submittedName>
</protein>
<proteinExistence type="predicted"/>
<dbReference type="Proteomes" id="UP000663207">
    <property type="component" value="Chromosome"/>
</dbReference>
<evidence type="ECO:0000313" key="2">
    <source>
        <dbReference type="Proteomes" id="UP000663207"/>
    </source>
</evidence>
<organism evidence="1 2">
    <name type="scientific">Shewanella sedimentimangrovi</name>
    <dbReference type="NCBI Taxonomy" id="2814293"/>
    <lineage>
        <taxon>Bacteria</taxon>
        <taxon>Pseudomonadati</taxon>
        <taxon>Pseudomonadota</taxon>
        <taxon>Gammaproteobacteria</taxon>
        <taxon>Alteromonadales</taxon>
        <taxon>Shewanellaceae</taxon>
        <taxon>Shewanella</taxon>
    </lineage>
</organism>
<gene>
    <name evidence="1" type="ORF">JYB85_02110</name>
</gene>
<dbReference type="Gene3D" id="1.10.150.20">
    <property type="entry name" value="5' to 3' exonuclease, C-terminal subdomain"/>
    <property type="match status" value="1"/>
</dbReference>
<name>A0ABX7R4B7_9GAMM</name>